<dbReference type="GO" id="GO:0008168">
    <property type="term" value="F:methyltransferase activity"/>
    <property type="evidence" value="ECO:0007669"/>
    <property type="project" value="UniProtKB-KW"/>
</dbReference>
<dbReference type="InterPro" id="IPR029063">
    <property type="entry name" value="SAM-dependent_MTases_sf"/>
</dbReference>
<dbReference type="Proteomes" id="UP001589619">
    <property type="component" value="Unassembled WGS sequence"/>
</dbReference>
<accession>A0ABV5VZX1</accession>
<dbReference type="GO" id="GO:0032259">
    <property type="term" value="P:methylation"/>
    <property type="evidence" value="ECO:0007669"/>
    <property type="project" value="UniProtKB-KW"/>
</dbReference>
<proteinExistence type="predicted"/>
<dbReference type="Gene3D" id="3.40.50.150">
    <property type="entry name" value="Vaccinia Virus protein VP39"/>
    <property type="match status" value="1"/>
</dbReference>
<feature type="domain" description="Methyltransferase" evidence="1">
    <location>
        <begin position="48"/>
        <end position="147"/>
    </location>
</feature>
<sequence length="215" mass="24396">MLNTMRERLLFLYKFTRFPKQIGSVTPSSVFLARGMLGQVPWDRVRNVAELGAGTGAITKYISSYTKSGTRVLLFEKDETLRNALQFRYPDYSCHVDACDMTGALAERGMEPGQLDCILSGLPFFNFPQPLRERLMQQIDSALKPGGLFIAFQYSQQMRKQLDARFELEQIRFVPINVPPAFVYVCRKKRDGESSVTFEQTHATIAAVKIAGHEQ</sequence>
<evidence type="ECO:0000259" key="1">
    <source>
        <dbReference type="Pfam" id="PF13649"/>
    </source>
</evidence>
<evidence type="ECO:0000313" key="3">
    <source>
        <dbReference type="Proteomes" id="UP001589619"/>
    </source>
</evidence>
<dbReference type="CDD" id="cd02440">
    <property type="entry name" value="AdoMet_MTases"/>
    <property type="match status" value="1"/>
</dbReference>
<dbReference type="Pfam" id="PF13649">
    <property type="entry name" value="Methyltransf_25"/>
    <property type="match status" value="1"/>
</dbReference>
<dbReference type="RefSeq" id="WP_344914766.1">
    <property type="nucleotide sequence ID" value="NZ_BAAAYO010000014.1"/>
</dbReference>
<keyword evidence="2" id="KW-0489">Methyltransferase</keyword>
<comment type="caution">
    <text evidence="2">The sequence shown here is derived from an EMBL/GenBank/DDBJ whole genome shotgun (WGS) entry which is preliminary data.</text>
</comment>
<dbReference type="InterPro" id="IPR041698">
    <property type="entry name" value="Methyltransf_25"/>
</dbReference>
<dbReference type="SUPFAM" id="SSF53335">
    <property type="entry name" value="S-adenosyl-L-methionine-dependent methyltransferases"/>
    <property type="match status" value="1"/>
</dbReference>
<reference evidence="2 3" key="1">
    <citation type="submission" date="2024-09" db="EMBL/GenBank/DDBJ databases">
        <authorList>
            <person name="Sun Q."/>
            <person name="Mori K."/>
        </authorList>
    </citation>
    <scope>NUCLEOTIDE SEQUENCE [LARGE SCALE GENOMIC DNA]</scope>
    <source>
        <strain evidence="2 3">JCM 12520</strain>
    </source>
</reference>
<evidence type="ECO:0000313" key="2">
    <source>
        <dbReference type="EMBL" id="MFB9753680.1"/>
    </source>
</evidence>
<protein>
    <submittedName>
        <fullName evidence="2">Class I SAM-dependent methyltransferase</fullName>
    </submittedName>
</protein>
<dbReference type="EMBL" id="JBHMAG010000013">
    <property type="protein sequence ID" value="MFB9753680.1"/>
    <property type="molecule type" value="Genomic_DNA"/>
</dbReference>
<organism evidence="2 3">
    <name type="scientific">Paenibacillus hodogayensis</name>
    <dbReference type="NCBI Taxonomy" id="279208"/>
    <lineage>
        <taxon>Bacteria</taxon>
        <taxon>Bacillati</taxon>
        <taxon>Bacillota</taxon>
        <taxon>Bacilli</taxon>
        <taxon>Bacillales</taxon>
        <taxon>Paenibacillaceae</taxon>
        <taxon>Paenibacillus</taxon>
    </lineage>
</organism>
<keyword evidence="3" id="KW-1185">Reference proteome</keyword>
<gene>
    <name evidence="2" type="ORF">ACFFNY_19100</name>
</gene>
<keyword evidence="2" id="KW-0808">Transferase</keyword>
<name>A0ABV5VZX1_9BACL</name>